<proteinExistence type="predicted"/>
<dbReference type="InterPro" id="IPR002885">
    <property type="entry name" value="PPR_rpt"/>
</dbReference>
<protein>
    <recommendedName>
        <fullName evidence="5">Pentacotripeptide-repeat region of PRORP domain-containing protein</fullName>
    </recommendedName>
</protein>
<dbReference type="AlphaFoldDB" id="D8TCQ1"/>
<dbReference type="HOGENOM" id="CLU_002706_0_0_1"/>
<dbReference type="Proteomes" id="UP000001514">
    <property type="component" value="Unassembled WGS sequence"/>
</dbReference>
<dbReference type="Gramene" id="EFJ05574">
    <property type="protein sequence ID" value="EFJ05574"/>
    <property type="gene ID" value="SELMODRAFT_137008"/>
</dbReference>
<evidence type="ECO:0000313" key="3">
    <source>
        <dbReference type="EMBL" id="EFJ05574.1"/>
    </source>
</evidence>
<dbReference type="InterPro" id="IPR046960">
    <property type="entry name" value="PPR_At4g14850-like_plant"/>
</dbReference>
<keyword evidence="4" id="KW-1185">Reference proteome</keyword>
<dbReference type="GO" id="GO:0003723">
    <property type="term" value="F:RNA binding"/>
    <property type="evidence" value="ECO:0007669"/>
    <property type="project" value="InterPro"/>
</dbReference>
<evidence type="ECO:0000313" key="4">
    <source>
        <dbReference type="Proteomes" id="UP000001514"/>
    </source>
</evidence>
<accession>D8TCQ1</accession>
<dbReference type="NCBIfam" id="TIGR00756">
    <property type="entry name" value="PPR"/>
    <property type="match status" value="1"/>
</dbReference>
<dbReference type="Gene3D" id="1.25.40.10">
    <property type="entry name" value="Tetratricopeptide repeat domain"/>
    <property type="match status" value="2"/>
</dbReference>
<dbReference type="Pfam" id="PF01535">
    <property type="entry name" value="PPR"/>
    <property type="match status" value="3"/>
</dbReference>
<dbReference type="PANTHER" id="PTHR47926:SF533">
    <property type="entry name" value="DYW DOMAIN-CONTAINING PROTEIN"/>
    <property type="match status" value="1"/>
</dbReference>
<name>D8TCQ1_SELML</name>
<dbReference type="PROSITE" id="PS51375">
    <property type="entry name" value="PPR"/>
    <property type="match status" value="1"/>
</dbReference>
<organism evidence="4">
    <name type="scientific">Selaginella moellendorffii</name>
    <name type="common">Spikemoss</name>
    <dbReference type="NCBI Taxonomy" id="88036"/>
    <lineage>
        <taxon>Eukaryota</taxon>
        <taxon>Viridiplantae</taxon>
        <taxon>Streptophyta</taxon>
        <taxon>Embryophyta</taxon>
        <taxon>Tracheophyta</taxon>
        <taxon>Lycopodiopsida</taxon>
        <taxon>Selaginellales</taxon>
        <taxon>Selaginellaceae</taxon>
        <taxon>Selaginella</taxon>
    </lineage>
</organism>
<dbReference type="EMBL" id="GL377719">
    <property type="protein sequence ID" value="EFJ05574.1"/>
    <property type="molecule type" value="Genomic_DNA"/>
</dbReference>
<sequence length="193" mass="21354">MDRAKNLFDREISNKDPASWNALLAGYANNGHLSLAKSCFGHMPQRDLVSWNSLLAVYARNGLDNLGLFRAMLIEGIPPDESSFTSVLSGHSSDLQLSWSHFTSMVSNFRLAPSKQQYGCILAVLARCGYFQQAEELIRSMPFLADSRDWLSVLGACRQDHSASASFRAAGQAWRIDPHDSAPYVLLATTQEV</sequence>
<evidence type="ECO:0008006" key="5">
    <source>
        <dbReference type="Google" id="ProtNLM"/>
    </source>
</evidence>
<evidence type="ECO:0000256" key="2">
    <source>
        <dbReference type="PROSITE-ProRule" id="PRU00708"/>
    </source>
</evidence>
<dbReference type="eggNOG" id="KOG4197">
    <property type="taxonomic scope" value="Eukaryota"/>
</dbReference>
<reference evidence="3 4" key="1">
    <citation type="journal article" date="2011" name="Science">
        <title>The Selaginella genome identifies genetic changes associated with the evolution of vascular plants.</title>
        <authorList>
            <person name="Banks J.A."/>
            <person name="Nishiyama T."/>
            <person name="Hasebe M."/>
            <person name="Bowman J.L."/>
            <person name="Gribskov M."/>
            <person name="dePamphilis C."/>
            <person name="Albert V.A."/>
            <person name="Aono N."/>
            <person name="Aoyama T."/>
            <person name="Ambrose B.A."/>
            <person name="Ashton N.W."/>
            <person name="Axtell M.J."/>
            <person name="Barker E."/>
            <person name="Barker M.S."/>
            <person name="Bennetzen J.L."/>
            <person name="Bonawitz N.D."/>
            <person name="Chapple C."/>
            <person name="Cheng C."/>
            <person name="Correa L.G."/>
            <person name="Dacre M."/>
            <person name="DeBarry J."/>
            <person name="Dreyer I."/>
            <person name="Elias M."/>
            <person name="Engstrom E.M."/>
            <person name="Estelle M."/>
            <person name="Feng L."/>
            <person name="Finet C."/>
            <person name="Floyd S.K."/>
            <person name="Frommer W.B."/>
            <person name="Fujita T."/>
            <person name="Gramzow L."/>
            <person name="Gutensohn M."/>
            <person name="Harholt J."/>
            <person name="Hattori M."/>
            <person name="Heyl A."/>
            <person name="Hirai T."/>
            <person name="Hiwatashi Y."/>
            <person name="Ishikawa M."/>
            <person name="Iwata M."/>
            <person name="Karol K.G."/>
            <person name="Koehler B."/>
            <person name="Kolukisaoglu U."/>
            <person name="Kubo M."/>
            <person name="Kurata T."/>
            <person name="Lalonde S."/>
            <person name="Li K."/>
            <person name="Li Y."/>
            <person name="Litt A."/>
            <person name="Lyons E."/>
            <person name="Manning G."/>
            <person name="Maruyama T."/>
            <person name="Michael T.P."/>
            <person name="Mikami K."/>
            <person name="Miyazaki S."/>
            <person name="Morinaga S."/>
            <person name="Murata T."/>
            <person name="Mueller-Roeber B."/>
            <person name="Nelson D.R."/>
            <person name="Obara M."/>
            <person name="Oguri Y."/>
            <person name="Olmstead R.G."/>
            <person name="Onodera N."/>
            <person name="Petersen B.L."/>
            <person name="Pils B."/>
            <person name="Prigge M."/>
            <person name="Rensing S.A."/>
            <person name="Riano-Pachon D.M."/>
            <person name="Roberts A.W."/>
            <person name="Sato Y."/>
            <person name="Scheller H.V."/>
            <person name="Schulz B."/>
            <person name="Schulz C."/>
            <person name="Shakirov E.V."/>
            <person name="Shibagaki N."/>
            <person name="Shinohara N."/>
            <person name="Shippen D.E."/>
            <person name="Soerensen I."/>
            <person name="Sotooka R."/>
            <person name="Sugimoto N."/>
            <person name="Sugita M."/>
            <person name="Sumikawa N."/>
            <person name="Tanurdzic M."/>
            <person name="Theissen G."/>
            <person name="Ulvskov P."/>
            <person name="Wakazuki S."/>
            <person name="Weng J.K."/>
            <person name="Willats W.W."/>
            <person name="Wipf D."/>
            <person name="Wolf P.G."/>
            <person name="Yang L."/>
            <person name="Zimmer A.D."/>
            <person name="Zhu Q."/>
            <person name="Mitros T."/>
            <person name="Hellsten U."/>
            <person name="Loque D."/>
            <person name="Otillar R."/>
            <person name="Salamov A."/>
            <person name="Schmutz J."/>
            <person name="Shapiro H."/>
            <person name="Lindquist E."/>
            <person name="Lucas S."/>
            <person name="Rokhsar D."/>
            <person name="Grigoriev I.V."/>
        </authorList>
    </citation>
    <scope>NUCLEOTIDE SEQUENCE [LARGE SCALE GENOMIC DNA]</scope>
</reference>
<dbReference type="KEGG" id="smo:SELMODRAFT_137008"/>
<dbReference type="InterPro" id="IPR011990">
    <property type="entry name" value="TPR-like_helical_dom_sf"/>
</dbReference>
<dbReference type="GO" id="GO:0009451">
    <property type="term" value="P:RNA modification"/>
    <property type="evidence" value="ECO:0007669"/>
    <property type="project" value="InterPro"/>
</dbReference>
<keyword evidence="1" id="KW-0677">Repeat</keyword>
<dbReference type="PANTHER" id="PTHR47926">
    <property type="entry name" value="PENTATRICOPEPTIDE REPEAT-CONTAINING PROTEIN"/>
    <property type="match status" value="1"/>
</dbReference>
<gene>
    <name evidence="3" type="ORF">SELMODRAFT_137008</name>
</gene>
<dbReference type="InParanoid" id="D8TCQ1"/>
<evidence type="ECO:0000256" key="1">
    <source>
        <dbReference type="ARBA" id="ARBA00022737"/>
    </source>
</evidence>
<feature type="repeat" description="PPR" evidence="2">
    <location>
        <begin position="16"/>
        <end position="50"/>
    </location>
</feature>